<evidence type="ECO:0000313" key="11">
    <source>
        <dbReference type="EMBL" id="ONK67696.1"/>
    </source>
</evidence>
<evidence type="ECO:0000259" key="10">
    <source>
        <dbReference type="Pfam" id="PF26410"/>
    </source>
</evidence>
<dbReference type="AlphaFoldDB" id="A0A5P1EP40"/>
<keyword evidence="6 9" id="KW-0732">Signal</keyword>
<comment type="similarity">
    <text evidence="3">Belongs to the glycosyl hydrolase 5 (cellulase A) family.</text>
</comment>
<reference evidence="12" key="1">
    <citation type="journal article" date="2017" name="Nat. Commun.">
        <title>The asparagus genome sheds light on the origin and evolution of a young Y chromosome.</title>
        <authorList>
            <person name="Harkess A."/>
            <person name="Zhou J."/>
            <person name="Xu C."/>
            <person name="Bowers J.E."/>
            <person name="Van der Hulst R."/>
            <person name="Ayyampalayam S."/>
            <person name="Mercati F."/>
            <person name="Riccardi P."/>
            <person name="McKain M.R."/>
            <person name="Kakrana A."/>
            <person name="Tang H."/>
            <person name="Ray J."/>
            <person name="Groenendijk J."/>
            <person name="Arikit S."/>
            <person name="Mathioni S.M."/>
            <person name="Nakano M."/>
            <person name="Shan H."/>
            <person name="Telgmann-Rauber A."/>
            <person name="Kanno A."/>
            <person name="Yue Z."/>
            <person name="Chen H."/>
            <person name="Li W."/>
            <person name="Chen Y."/>
            <person name="Xu X."/>
            <person name="Zhang Y."/>
            <person name="Luo S."/>
            <person name="Chen H."/>
            <person name="Gao J."/>
            <person name="Mao Z."/>
            <person name="Pires J.C."/>
            <person name="Luo M."/>
            <person name="Kudrna D."/>
            <person name="Wing R.A."/>
            <person name="Meyers B.C."/>
            <person name="Yi K."/>
            <person name="Kong H."/>
            <person name="Lavrijsen P."/>
            <person name="Sunseri F."/>
            <person name="Falavigna A."/>
            <person name="Ye Y."/>
            <person name="Leebens-Mack J.H."/>
            <person name="Chen G."/>
        </authorList>
    </citation>
    <scope>NUCLEOTIDE SEQUENCE [LARGE SCALE GENOMIC DNA]</scope>
    <source>
        <strain evidence="12">cv. DH0086</strain>
    </source>
</reference>
<evidence type="ECO:0000256" key="3">
    <source>
        <dbReference type="ARBA" id="ARBA00005641"/>
    </source>
</evidence>
<dbReference type="OrthoDB" id="406631at2759"/>
<dbReference type="Proteomes" id="UP000243459">
    <property type="component" value="Chromosome 5"/>
</dbReference>
<dbReference type="OMA" id="CAKIDRF"/>
<dbReference type="InterPro" id="IPR045053">
    <property type="entry name" value="MAN-like"/>
</dbReference>
<gene>
    <name evidence="11" type="ORF">A4U43_C05F2780</name>
</gene>
<dbReference type="Gramene" id="ONK67696">
    <property type="protein sequence ID" value="ONK67696"/>
    <property type="gene ID" value="A4U43_C05F2780"/>
</dbReference>
<comment type="catalytic activity">
    <reaction evidence="1">
        <text>Random hydrolysis of (1-&gt;4)-beta-D-mannosidic linkages in mannans, galactomannans and glucomannans.</text>
        <dbReference type="EC" id="3.2.1.78"/>
    </reaction>
</comment>
<dbReference type="EMBL" id="CM007385">
    <property type="protein sequence ID" value="ONK67696.1"/>
    <property type="molecule type" value="Genomic_DNA"/>
</dbReference>
<protein>
    <recommendedName>
        <fullName evidence="4">mannan endo-1,4-beta-mannosidase</fullName>
        <ecNumber evidence="4">3.2.1.78</ecNumber>
    </recommendedName>
</protein>
<sequence>MSKQSIFSFLFLSHLLFNLSIANAAVIRRGSGFASTRGTRFIMNGRPFYANGFNAYWMMYAAGDPSTRHQVSDAFNQATSHGLNVVRTWAFSDGGYRALQISPGKYDESMFKALDFVISEAKRNGVHLILSLVNNWEGYGGKKQYVQWARNQGQQLNSDDDFFRHPLTKQFYKNHVKAVLTRMNSITGVMYKDDPTIFAWELMNEPRCQSDNSGATLQNWISEMAGYVKSIDGNHMLEAGLEGFYGESRPDRKQFNPGYEVGSDFIANNQIPHIDFATIHIYPDQWINGADDKAQTAFLQSWITSHTQDAGSIGKPLLVTEFGRSTKQFNTNQRNAYYWTAYNTIYASARVGGPLTGGLFWQLLGPGMDNFRDGYEVVFQECPSTAVIISQQSRRMASLNS</sequence>
<keyword evidence="8" id="KW-0326">Glycosidase</keyword>
<dbReference type="SUPFAM" id="SSF51445">
    <property type="entry name" value="(Trans)glycosidases"/>
    <property type="match status" value="1"/>
</dbReference>
<dbReference type="Gene3D" id="3.20.20.80">
    <property type="entry name" value="Glycosidases"/>
    <property type="match status" value="1"/>
</dbReference>
<evidence type="ECO:0000256" key="2">
    <source>
        <dbReference type="ARBA" id="ARBA00004613"/>
    </source>
</evidence>
<dbReference type="InterPro" id="IPR001547">
    <property type="entry name" value="Glyco_hydro_5"/>
</dbReference>
<comment type="subcellular location">
    <subcellularLocation>
        <location evidence="2">Secreted</location>
    </subcellularLocation>
</comment>
<evidence type="ECO:0000256" key="6">
    <source>
        <dbReference type="ARBA" id="ARBA00022729"/>
    </source>
</evidence>
<evidence type="ECO:0000256" key="8">
    <source>
        <dbReference type="ARBA" id="ARBA00023295"/>
    </source>
</evidence>
<dbReference type="PANTHER" id="PTHR31451">
    <property type="match status" value="1"/>
</dbReference>
<feature type="signal peptide" evidence="9">
    <location>
        <begin position="1"/>
        <end position="24"/>
    </location>
</feature>
<evidence type="ECO:0000256" key="7">
    <source>
        <dbReference type="ARBA" id="ARBA00022801"/>
    </source>
</evidence>
<evidence type="ECO:0000256" key="1">
    <source>
        <dbReference type="ARBA" id="ARBA00001678"/>
    </source>
</evidence>
<feature type="chain" id="PRO_5024328426" description="mannan endo-1,4-beta-mannosidase" evidence="9">
    <location>
        <begin position="25"/>
        <end position="401"/>
    </location>
</feature>
<dbReference type="InterPro" id="IPR017853">
    <property type="entry name" value="GH"/>
</dbReference>
<evidence type="ECO:0000313" key="12">
    <source>
        <dbReference type="Proteomes" id="UP000243459"/>
    </source>
</evidence>
<dbReference type="PANTHER" id="PTHR31451:SF39">
    <property type="entry name" value="MANNAN ENDO-1,4-BETA-MANNOSIDASE 1"/>
    <property type="match status" value="1"/>
</dbReference>
<feature type="domain" description="Glycoside hydrolase family 5" evidence="10">
    <location>
        <begin position="33"/>
        <end position="365"/>
    </location>
</feature>
<dbReference type="FunFam" id="3.20.20.80:FF:000012">
    <property type="entry name" value="Mannan endo-1,4-beta-mannosidase 6"/>
    <property type="match status" value="1"/>
</dbReference>
<dbReference type="GO" id="GO:0016985">
    <property type="term" value="F:mannan endo-1,4-beta-mannosidase activity"/>
    <property type="evidence" value="ECO:0007669"/>
    <property type="project" value="UniProtKB-EC"/>
</dbReference>
<dbReference type="GO" id="GO:0005576">
    <property type="term" value="C:extracellular region"/>
    <property type="evidence" value="ECO:0007669"/>
    <property type="project" value="UniProtKB-SubCell"/>
</dbReference>
<proteinExistence type="inferred from homology"/>
<evidence type="ECO:0000256" key="4">
    <source>
        <dbReference type="ARBA" id="ARBA00012706"/>
    </source>
</evidence>
<dbReference type="Pfam" id="PF26410">
    <property type="entry name" value="GH5_mannosidase"/>
    <property type="match status" value="1"/>
</dbReference>
<evidence type="ECO:0000256" key="9">
    <source>
        <dbReference type="SAM" id="SignalP"/>
    </source>
</evidence>
<name>A0A5P1EP40_ASPOF</name>
<organism evidence="11 12">
    <name type="scientific">Asparagus officinalis</name>
    <name type="common">Garden asparagus</name>
    <dbReference type="NCBI Taxonomy" id="4686"/>
    <lineage>
        <taxon>Eukaryota</taxon>
        <taxon>Viridiplantae</taxon>
        <taxon>Streptophyta</taxon>
        <taxon>Embryophyta</taxon>
        <taxon>Tracheophyta</taxon>
        <taxon>Spermatophyta</taxon>
        <taxon>Magnoliopsida</taxon>
        <taxon>Liliopsida</taxon>
        <taxon>Asparagales</taxon>
        <taxon>Asparagaceae</taxon>
        <taxon>Asparagoideae</taxon>
        <taxon>Asparagus</taxon>
    </lineage>
</organism>
<accession>A0A5P1EP40</accession>
<evidence type="ECO:0000256" key="5">
    <source>
        <dbReference type="ARBA" id="ARBA00022525"/>
    </source>
</evidence>
<keyword evidence="12" id="KW-1185">Reference proteome</keyword>
<dbReference type="GO" id="GO:0000272">
    <property type="term" value="P:polysaccharide catabolic process"/>
    <property type="evidence" value="ECO:0007669"/>
    <property type="project" value="InterPro"/>
</dbReference>
<keyword evidence="7" id="KW-0378">Hydrolase</keyword>
<keyword evidence="5" id="KW-0964">Secreted</keyword>
<dbReference type="EC" id="3.2.1.78" evidence="4"/>